<gene>
    <name evidence="1" type="ORF">AA314_03022</name>
</gene>
<organism evidence="1 2">
    <name type="scientific">Archangium gephyra</name>
    <dbReference type="NCBI Taxonomy" id="48"/>
    <lineage>
        <taxon>Bacteria</taxon>
        <taxon>Pseudomonadati</taxon>
        <taxon>Myxococcota</taxon>
        <taxon>Myxococcia</taxon>
        <taxon>Myxococcales</taxon>
        <taxon>Cystobacterineae</taxon>
        <taxon>Archangiaceae</taxon>
        <taxon>Archangium</taxon>
    </lineage>
</organism>
<evidence type="ECO:0000313" key="1">
    <source>
        <dbReference type="EMBL" id="AKJ01396.1"/>
    </source>
</evidence>
<name>A0AAC8TE99_9BACT</name>
<accession>A0AAC8TE99</accession>
<dbReference type="Proteomes" id="UP000035579">
    <property type="component" value="Chromosome"/>
</dbReference>
<reference evidence="1 2" key="1">
    <citation type="submission" date="2015-05" db="EMBL/GenBank/DDBJ databases">
        <title>Genome assembly of Archangium gephyra DSM 2261.</title>
        <authorList>
            <person name="Sharma G."/>
            <person name="Subramanian S."/>
        </authorList>
    </citation>
    <scope>NUCLEOTIDE SEQUENCE [LARGE SCALE GENOMIC DNA]</scope>
    <source>
        <strain evidence="1 2">DSM 2261</strain>
    </source>
</reference>
<dbReference type="KEGG" id="age:AA314_03022"/>
<dbReference type="AlphaFoldDB" id="A0AAC8TE99"/>
<evidence type="ECO:0000313" key="2">
    <source>
        <dbReference type="Proteomes" id="UP000035579"/>
    </source>
</evidence>
<proteinExistence type="predicted"/>
<sequence>MGLMEAPVGHAPEISQQGAQHALTVALARWHGSGGRFGFRLGSPHACPPAPRRALRG</sequence>
<protein>
    <submittedName>
        <fullName evidence="1">Uncharacterized protein</fullName>
    </submittedName>
</protein>
<dbReference type="EMBL" id="CP011509">
    <property type="protein sequence ID" value="AKJ01396.1"/>
    <property type="molecule type" value="Genomic_DNA"/>
</dbReference>